<evidence type="ECO:0000259" key="3">
    <source>
        <dbReference type="Pfam" id="PF21346"/>
    </source>
</evidence>
<evidence type="ECO:0008006" key="6">
    <source>
        <dbReference type="Google" id="ProtNLM"/>
    </source>
</evidence>
<dbReference type="Pfam" id="PF21345">
    <property type="entry name" value="PcRGLX_2nd"/>
    <property type="match status" value="1"/>
</dbReference>
<organism evidence="4 5">
    <name type="scientific">Penicillium cosmopolitanum</name>
    <dbReference type="NCBI Taxonomy" id="1131564"/>
    <lineage>
        <taxon>Eukaryota</taxon>
        <taxon>Fungi</taxon>
        <taxon>Dikarya</taxon>
        <taxon>Ascomycota</taxon>
        <taxon>Pezizomycotina</taxon>
        <taxon>Eurotiomycetes</taxon>
        <taxon>Eurotiomycetidae</taxon>
        <taxon>Eurotiales</taxon>
        <taxon>Aspergillaceae</taxon>
        <taxon>Penicillium</taxon>
    </lineage>
</organism>
<dbReference type="PANTHER" id="PTHR40081">
    <property type="entry name" value="CONCANAVALIN A-LIKE LECTIN/GLUCANASE"/>
    <property type="match status" value="1"/>
</dbReference>
<feature type="domain" description="PcRGLX/YetA-like central beta-sandwich" evidence="2">
    <location>
        <begin position="97"/>
        <end position="443"/>
    </location>
</feature>
<feature type="domain" description="PcRGLX/YetA-like N-terminal RIFT barrel" evidence="1">
    <location>
        <begin position="3"/>
        <end position="83"/>
    </location>
</feature>
<dbReference type="InterPro" id="IPR048330">
    <property type="entry name" value="PcRGLX/YetA_2nd"/>
</dbReference>
<dbReference type="InterPro" id="IPR045793">
    <property type="entry name" value="PcRGLX/YetA-like"/>
</dbReference>
<evidence type="ECO:0000313" key="4">
    <source>
        <dbReference type="EMBL" id="KAJ5408808.1"/>
    </source>
</evidence>
<feature type="domain" description="PcRGLX/YetA-like C-terminal alpha/alpha toroid" evidence="3">
    <location>
        <begin position="450"/>
        <end position="874"/>
    </location>
</feature>
<proteinExistence type="predicted"/>
<dbReference type="PANTHER" id="PTHR40081:SF1">
    <property type="entry name" value="TAT PATHWAY SIGNAL SEQUENCE DOMAIN PROTEIN"/>
    <property type="match status" value="1"/>
</dbReference>
<protein>
    <recommendedName>
        <fullName evidence="6">Tat pathway signal sequence domain protein</fullName>
    </recommendedName>
</protein>
<dbReference type="EMBL" id="JAPZBU010000004">
    <property type="protein sequence ID" value="KAJ5408808.1"/>
    <property type="molecule type" value="Genomic_DNA"/>
</dbReference>
<dbReference type="AlphaFoldDB" id="A0A9X0BDJ9"/>
<accession>A0A9X0BDJ9</accession>
<dbReference type="RefSeq" id="XP_056493123.1">
    <property type="nucleotide sequence ID" value="XM_056627328.1"/>
</dbReference>
<keyword evidence="5" id="KW-1185">Reference proteome</keyword>
<dbReference type="Proteomes" id="UP001147747">
    <property type="component" value="Unassembled WGS sequence"/>
</dbReference>
<evidence type="ECO:0000259" key="1">
    <source>
        <dbReference type="Pfam" id="PF19501"/>
    </source>
</evidence>
<name>A0A9X0BDJ9_9EURO</name>
<dbReference type="InterPro" id="IPR048329">
    <property type="entry name" value="PcRGLX_1st"/>
</dbReference>
<reference evidence="4" key="2">
    <citation type="journal article" date="2023" name="IMA Fungus">
        <title>Comparative genomic study of the Penicillium genus elucidates a diverse pangenome and 15 lateral gene transfer events.</title>
        <authorList>
            <person name="Petersen C."/>
            <person name="Sorensen T."/>
            <person name="Nielsen M.R."/>
            <person name="Sondergaard T.E."/>
            <person name="Sorensen J.L."/>
            <person name="Fitzpatrick D.A."/>
            <person name="Frisvad J.C."/>
            <person name="Nielsen K.L."/>
        </authorList>
    </citation>
    <scope>NUCLEOTIDE SEQUENCE</scope>
    <source>
        <strain evidence="4">IBT 29677</strain>
    </source>
</reference>
<dbReference type="Pfam" id="PF21346">
    <property type="entry name" value="PcRGLX_3rd"/>
    <property type="match status" value="1"/>
</dbReference>
<comment type="caution">
    <text evidence="4">The sequence shown here is derived from an EMBL/GenBank/DDBJ whole genome shotgun (WGS) entry which is preliminary data.</text>
</comment>
<gene>
    <name evidence="4" type="ORF">N7509_002691</name>
</gene>
<evidence type="ECO:0000313" key="5">
    <source>
        <dbReference type="Proteomes" id="UP001147747"/>
    </source>
</evidence>
<sequence length="881" mass="98883">MSTPNLRWLTGDGPQALEDGVSFGMPWPKGMYPPGQNFVIEANGNQWPLDSRELAYWPDDSLKWSAHSVSGDIGYSTEYTIKGAPWSAEGKKEIQIVHNENCLSVITPQGLQVNFPPKGGSSILKDVAIDGRLVCSGATVIASIDGKPYNTLVKSVEVENTSFNRALIKASGVVLDKNNNGQLPFDVRFYIHSNASSVKIIHSFIHDLDPDQPLTSLGLRFFVPLNDSELHNRHIRYGGSGGGVLKEEVKGLSGLRHGPTIKNRVDQTSGRHVCLNKTDWTRTEITRGLSYIPSWDSYSLSQLSSDGFAIKKRTKPECSWVKVTAGGRSDGTAFVGSTENGGLAIGMSDFWERYPTQLDLDDLTSRQASITVWLYSPLAEPLETAPFHDGLGLDSYDKQLEALNVTYEDFEPGFATANGIARTSQIILKPFRDVPSNPSFSAFSFLVRSPPRLMATATHMHDAHAFHGCWAPDFRISGKSPSPKEIEIEENLNLLFNYYHQQVEQNRWYGFWDYGDVQHTYDAYRHAWRYDVGGFAWDNSELSTDSWLWLYFLHTGRADVFKMAEAMTRHTGEVDVYHSGNFKGFGTRHGVQHFSDSSKQLRISNVLYRRIYYYLTGDERTGDLISELQECQNTLLVLDSHRKVQKHAGIPDGFAMTNIGLDCGPLLATWLTAWERRVDGWPKFRELLFRLLEGIASLKHGIGNNSILLDPSNGEVRECPTPTPEYAISHLSMLFGFPEVIAELSYFTQEGDSSSMEVFMQVWLAYCRSYNGGPDIQRKEFGFEFPDHATWRQSHSTLTAFAAVKQSSDSLADAAWDQFFDSDGYTDLLDWTILKTSPPEYFRAGEEAPWVSTNETARYGVSAISNLANIGQYLKHRQIIR</sequence>
<evidence type="ECO:0000259" key="2">
    <source>
        <dbReference type="Pfam" id="PF21345"/>
    </source>
</evidence>
<dbReference type="GeneID" id="81366308"/>
<dbReference type="OrthoDB" id="4798501at2759"/>
<reference evidence="4" key="1">
    <citation type="submission" date="2022-12" db="EMBL/GenBank/DDBJ databases">
        <authorList>
            <person name="Petersen C."/>
        </authorList>
    </citation>
    <scope>NUCLEOTIDE SEQUENCE</scope>
    <source>
        <strain evidence="4">IBT 29677</strain>
    </source>
</reference>
<dbReference type="InterPro" id="IPR048331">
    <property type="entry name" value="PcRGLX/YetA_3rd"/>
</dbReference>
<dbReference type="Pfam" id="PF19501">
    <property type="entry name" value="PcRGLX_1st"/>
    <property type="match status" value="1"/>
</dbReference>